<name>D6Z298_DESAT</name>
<dbReference type="GO" id="GO:0005737">
    <property type="term" value="C:cytoplasm"/>
    <property type="evidence" value="ECO:0007669"/>
    <property type="project" value="UniProtKB-SubCell"/>
</dbReference>
<evidence type="ECO:0000256" key="1">
    <source>
        <dbReference type="ARBA" id="ARBA00004496"/>
    </source>
</evidence>
<dbReference type="HAMAP" id="MF_00040">
    <property type="entry name" value="RRF"/>
    <property type="match status" value="1"/>
</dbReference>
<dbReference type="NCBIfam" id="TIGR00496">
    <property type="entry name" value="frr"/>
    <property type="match status" value="1"/>
</dbReference>
<dbReference type="EMBL" id="CP001940">
    <property type="protein sequence ID" value="ADH85673.1"/>
    <property type="molecule type" value="Genomic_DNA"/>
</dbReference>
<keyword evidence="4 6" id="KW-0648">Protein biosynthesis</keyword>
<dbReference type="CDD" id="cd00520">
    <property type="entry name" value="RRF"/>
    <property type="match status" value="1"/>
</dbReference>
<dbReference type="HOGENOM" id="CLU_073981_2_0_7"/>
<dbReference type="GO" id="GO:0006415">
    <property type="term" value="P:translational termination"/>
    <property type="evidence" value="ECO:0007669"/>
    <property type="project" value="UniProtKB-UniRule"/>
</dbReference>
<dbReference type="GO" id="GO:0043023">
    <property type="term" value="F:ribosomal large subunit binding"/>
    <property type="evidence" value="ECO:0007669"/>
    <property type="project" value="TreeGrafter"/>
</dbReference>
<evidence type="ECO:0000313" key="9">
    <source>
        <dbReference type="Proteomes" id="UP000001508"/>
    </source>
</evidence>
<comment type="subcellular location">
    <subcellularLocation>
        <location evidence="1 6">Cytoplasm</location>
    </subcellularLocation>
</comment>
<dbReference type="OrthoDB" id="9804006at2"/>
<dbReference type="FunCoup" id="D6Z298">
    <property type="interactions" value="484"/>
</dbReference>
<dbReference type="InterPro" id="IPR036191">
    <property type="entry name" value="RRF_sf"/>
</dbReference>
<evidence type="ECO:0000256" key="5">
    <source>
        <dbReference type="ARBA" id="ARBA00025050"/>
    </source>
</evidence>
<accession>D6Z298</accession>
<dbReference type="InParanoid" id="D6Z298"/>
<evidence type="ECO:0000259" key="7">
    <source>
        <dbReference type="Pfam" id="PF01765"/>
    </source>
</evidence>
<keyword evidence="3 6" id="KW-0963">Cytoplasm</keyword>
<evidence type="ECO:0000313" key="8">
    <source>
        <dbReference type="EMBL" id="ADH85673.1"/>
    </source>
</evidence>
<dbReference type="Pfam" id="PF01765">
    <property type="entry name" value="RRF"/>
    <property type="match status" value="1"/>
</dbReference>
<sequence length="184" mass="21283">MDEVILEMSDKMEKSIEAYRRELSRIRTGRASLSLLDGVKVEAYGSSMPLNQVATLTIPESRMIVIQPWDAQQVSAIEKAIHASDIGLTPNSDGKVIRLMIPQLTEERRKEMVKQVKKISEEYRVAVRNSRREAIDTLKKLKNDKQLPEDDFFRLQDEAQQETDRFIKQIDSIMAEKEKEMMEV</sequence>
<dbReference type="PANTHER" id="PTHR20982:SF3">
    <property type="entry name" value="MITOCHONDRIAL RIBOSOME RECYCLING FACTOR PSEUDO 1"/>
    <property type="match status" value="1"/>
</dbReference>
<protein>
    <recommendedName>
        <fullName evidence="6">Ribosome-recycling factor</fullName>
        <shortName evidence="6">RRF</shortName>
    </recommendedName>
    <alternativeName>
        <fullName evidence="6">Ribosome-releasing factor</fullName>
    </alternativeName>
</protein>
<reference evidence="9" key="1">
    <citation type="submission" date="2010-02" db="EMBL/GenBank/DDBJ databases">
        <title>Complete sequence of Desulfurivibrio alkaliphilus AHT2.</title>
        <authorList>
            <consortium name="US DOE Joint Genome Institute"/>
            <person name="Pitluck S."/>
            <person name="Chertkov O."/>
            <person name="Detter J.C."/>
            <person name="Han C."/>
            <person name="Tapia R."/>
            <person name="Larimer F."/>
            <person name="Land M."/>
            <person name="Hauser L."/>
            <person name="Kyrpides N."/>
            <person name="Mikhailova N."/>
            <person name="Sorokin D.Y."/>
            <person name="Muyzer G."/>
            <person name="Woyke T."/>
        </authorList>
    </citation>
    <scope>NUCLEOTIDE SEQUENCE [LARGE SCALE GENOMIC DNA]</scope>
    <source>
        <strain evidence="9">DSM 19089 / UNIQEM U267 / AHT2</strain>
    </source>
</reference>
<dbReference type="InterPro" id="IPR023584">
    <property type="entry name" value="Ribosome_recyc_fac_dom"/>
</dbReference>
<organism evidence="8 9">
    <name type="scientific">Desulfurivibrio alkaliphilus (strain DSM 19089 / UNIQEM U267 / AHT2)</name>
    <dbReference type="NCBI Taxonomy" id="589865"/>
    <lineage>
        <taxon>Bacteria</taxon>
        <taxon>Pseudomonadati</taxon>
        <taxon>Thermodesulfobacteriota</taxon>
        <taxon>Desulfobulbia</taxon>
        <taxon>Desulfobulbales</taxon>
        <taxon>Desulfobulbaceae</taxon>
        <taxon>Desulfurivibrio</taxon>
    </lineage>
</organism>
<dbReference type="PANTHER" id="PTHR20982">
    <property type="entry name" value="RIBOSOME RECYCLING FACTOR"/>
    <property type="match status" value="1"/>
</dbReference>
<dbReference type="Gene3D" id="1.10.132.20">
    <property type="entry name" value="Ribosome-recycling factor"/>
    <property type="match status" value="1"/>
</dbReference>
<dbReference type="FunFam" id="1.10.132.20:FF:000001">
    <property type="entry name" value="Ribosome-recycling factor"/>
    <property type="match status" value="1"/>
</dbReference>
<evidence type="ECO:0000256" key="3">
    <source>
        <dbReference type="ARBA" id="ARBA00022490"/>
    </source>
</evidence>
<evidence type="ECO:0000256" key="6">
    <source>
        <dbReference type="HAMAP-Rule" id="MF_00040"/>
    </source>
</evidence>
<dbReference type="FunFam" id="3.30.1360.40:FF:000001">
    <property type="entry name" value="Ribosome-recycling factor"/>
    <property type="match status" value="1"/>
</dbReference>
<feature type="domain" description="Ribosome recycling factor" evidence="7">
    <location>
        <begin position="20"/>
        <end position="182"/>
    </location>
</feature>
<dbReference type="eggNOG" id="COG0233">
    <property type="taxonomic scope" value="Bacteria"/>
</dbReference>
<evidence type="ECO:0000256" key="2">
    <source>
        <dbReference type="ARBA" id="ARBA00005912"/>
    </source>
</evidence>
<dbReference type="Proteomes" id="UP000001508">
    <property type="component" value="Chromosome"/>
</dbReference>
<comment type="similarity">
    <text evidence="2 6">Belongs to the RRF family.</text>
</comment>
<dbReference type="RefSeq" id="WP_013163203.1">
    <property type="nucleotide sequence ID" value="NC_014216.1"/>
</dbReference>
<comment type="function">
    <text evidence="5 6">Responsible for the release of ribosomes from messenger RNA at the termination of protein biosynthesis. May increase the efficiency of translation by recycling ribosomes from one round of translation to another.</text>
</comment>
<evidence type="ECO:0000256" key="4">
    <source>
        <dbReference type="ARBA" id="ARBA00022917"/>
    </source>
</evidence>
<dbReference type="InterPro" id="IPR002661">
    <property type="entry name" value="Ribosome_recyc_fac"/>
</dbReference>
<dbReference type="KEGG" id="dak:DaAHT2_0970"/>
<dbReference type="SUPFAM" id="SSF55194">
    <property type="entry name" value="Ribosome recycling factor, RRF"/>
    <property type="match status" value="1"/>
</dbReference>
<dbReference type="AlphaFoldDB" id="D6Z298"/>
<proteinExistence type="inferred from homology"/>
<keyword evidence="9" id="KW-1185">Reference proteome</keyword>
<dbReference type="Gene3D" id="3.30.1360.40">
    <property type="match status" value="1"/>
</dbReference>
<dbReference type="STRING" id="589865.DaAHT2_0970"/>
<gene>
    <name evidence="6" type="primary">frr</name>
    <name evidence="8" type="ordered locus">DaAHT2_0970</name>
</gene>